<organism evidence="2 3">
    <name type="scientific">Bradyrhizobium aeschynomenes</name>
    <dbReference type="NCBI Taxonomy" id="2734909"/>
    <lineage>
        <taxon>Bacteria</taxon>
        <taxon>Pseudomonadati</taxon>
        <taxon>Pseudomonadota</taxon>
        <taxon>Alphaproteobacteria</taxon>
        <taxon>Hyphomicrobiales</taxon>
        <taxon>Nitrobacteraceae</taxon>
        <taxon>Bradyrhizobium</taxon>
    </lineage>
</organism>
<dbReference type="InterPro" id="IPR029467">
    <property type="entry name" value="Cyt_c7-like"/>
</dbReference>
<dbReference type="InterPro" id="IPR036280">
    <property type="entry name" value="Multihaem_cyt_sf"/>
</dbReference>
<evidence type="ECO:0000259" key="1">
    <source>
        <dbReference type="Pfam" id="PF14522"/>
    </source>
</evidence>
<name>A0ABX2CN30_9BRAD</name>
<dbReference type="SUPFAM" id="SSF48695">
    <property type="entry name" value="Multiheme cytochromes"/>
    <property type="match status" value="1"/>
</dbReference>
<dbReference type="Gene3D" id="3.90.10.10">
    <property type="entry name" value="Cytochrome C3"/>
    <property type="match status" value="1"/>
</dbReference>
<reference evidence="2" key="1">
    <citation type="submission" date="2020-05" db="EMBL/GenBank/DDBJ databases">
        <title>Nod-independent and nitrogen-fixing Bradyrhizobium aeschynomene sp. nov. isolated from nodules of Aeschynomene indica.</title>
        <authorList>
            <person name="Zhang Z."/>
        </authorList>
    </citation>
    <scope>NUCLEOTIDE SEQUENCE</scope>
    <source>
        <strain evidence="2">83012</strain>
    </source>
</reference>
<feature type="non-terminal residue" evidence="2">
    <location>
        <position position="59"/>
    </location>
</feature>
<dbReference type="Pfam" id="PF14522">
    <property type="entry name" value="Cytochrome_C7"/>
    <property type="match status" value="1"/>
</dbReference>
<accession>A0ABX2CN30</accession>
<protein>
    <recommendedName>
        <fullName evidence="1">Cytochrome c7-like domain-containing protein</fullName>
    </recommendedName>
</protein>
<keyword evidence="3" id="KW-1185">Reference proteome</keyword>
<dbReference type="Proteomes" id="UP000886476">
    <property type="component" value="Unassembled WGS sequence"/>
</dbReference>
<proteinExistence type="predicted"/>
<evidence type="ECO:0000313" key="3">
    <source>
        <dbReference type="Proteomes" id="UP000886476"/>
    </source>
</evidence>
<evidence type="ECO:0000313" key="2">
    <source>
        <dbReference type="EMBL" id="NPU69548.1"/>
    </source>
</evidence>
<feature type="domain" description="Cytochrome c7-like" evidence="1">
    <location>
        <begin position="7"/>
        <end position="49"/>
    </location>
</feature>
<gene>
    <name evidence="2" type="ORF">HL667_31400</name>
</gene>
<dbReference type="EMBL" id="JABFDN010000019">
    <property type="protein sequence ID" value="NPU69548.1"/>
    <property type="molecule type" value="Genomic_DNA"/>
</dbReference>
<sequence length="59" mass="6017">MTTPPHIPTGTLQCSNCHTTTAASFSTYTMNHAAVATARCDSCHNGSFTGQGTKGALGT</sequence>
<comment type="caution">
    <text evidence="2">The sequence shown here is derived from an EMBL/GenBank/DDBJ whole genome shotgun (WGS) entry which is preliminary data.</text>
</comment>